<evidence type="ECO:0000313" key="1">
    <source>
        <dbReference type="EMBL" id="KIJ23390.1"/>
    </source>
</evidence>
<keyword evidence="2" id="KW-1185">Reference proteome</keyword>
<sequence>MEYSLFERLRSLSIHGKTLIYVTHRFGYLTKRADRIPTMREGQLVEQGRHNDLLKLNGKYANLYKLQAEAFMLDE</sequence>
<evidence type="ECO:0000313" key="2">
    <source>
        <dbReference type="Proteomes" id="UP000054279"/>
    </source>
</evidence>
<dbReference type="SUPFAM" id="SSF52540">
    <property type="entry name" value="P-loop containing nucleoside triphosphate hydrolases"/>
    <property type="match status" value="1"/>
</dbReference>
<evidence type="ECO:0008006" key="3">
    <source>
        <dbReference type="Google" id="ProtNLM"/>
    </source>
</evidence>
<dbReference type="Gene3D" id="3.40.50.300">
    <property type="entry name" value="P-loop containing nucleotide triphosphate hydrolases"/>
    <property type="match status" value="1"/>
</dbReference>
<name>A0A0C9UE28_SPHS4</name>
<dbReference type="EMBL" id="KN837696">
    <property type="protein sequence ID" value="KIJ23390.1"/>
    <property type="molecule type" value="Genomic_DNA"/>
</dbReference>
<dbReference type="HOGENOM" id="CLU_2677940_0_0_1"/>
<organism evidence="1 2">
    <name type="scientific">Sphaerobolus stellatus (strain SS14)</name>
    <dbReference type="NCBI Taxonomy" id="990650"/>
    <lineage>
        <taxon>Eukaryota</taxon>
        <taxon>Fungi</taxon>
        <taxon>Dikarya</taxon>
        <taxon>Basidiomycota</taxon>
        <taxon>Agaricomycotina</taxon>
        <taxon>Agaricomycetes</taxon>
        <taxon>Phallomycetidae</taxon>
        <taxon>Geastrales</taxon>
        <taxon>Sphaerobolaceae</taxon>
        <taxon>Sphaerobolus</taxon>
    </lineage>
</organism>
<dbReference type="AlphaFoldDB" id="A0A0C9UE28"/>
<dbReference type="OrthoDB" id="6500128at2759"/>
<reference evidence="1 2" key="1">
    <citation type="submission" date="2014-06" db="EMBL/GenBank/DDBJ databases">
        <title>Evolutionary Origins and Diversification of the Mycorrhizal Mutualists.</title>
        <authorList>
            <consortium name="DOE Joint Genome Institute"/>
            <consortium name="Mycorrhizal Genomics Consortium"/>
            <person name="Kohler A."/>
            <person name="Kuo A."/>
            <person name="Nagy L.G."/>
            <person name="Floudas D."/>
            <person name="Copeland A."/>
            <person name="Barry K.W."/>
            <person name="Cichocki N."/>
            <person name="Veneault-Fourrey C."/>
            <person name="LaButti K."/>
            <person name="Lindquist E.A."/>
            <person name="Lipzen A."/>
            <person name="Lundell T."/>
            <person name="Morin E."/>
            <person name="Murat C."/>
            <person name="Riley R."/>
            <person name="Ohm R."/>
            <person name="Sun H."/>
            <person name="Tunlid A."/>
            <person name="Henrissat B."/>
            <person name="Grigoriev I.V."/>
            <person name="Hibbett D.S."/>
            <person name="Martin F."/>
        </authorList>
    </citation>
    <scope>NUCLEOTIDE SEQUENCE [LARGE SCALE GENOMIC DNA]</scope>
    <source>
        <strain evidence="1 2">SS14</strain>
    </source>
</reference>
<dbReference type="InterPro" id="IPR027417">
    <property type="entry name" value="P-loop_NTPase"/>
</dbReference>
<accession>A0A0C9UE28</accession>
<proteinExistence type="predicted"/>
<protein>
    <recommendedName>
        <fullName evidence="3">ABC transporter domain-containing protein</fullName>
    </recommendedName>
</protein>
<dbReference type="Proteomes" id="UP000054279">
    <property type="component" value="Unassembled WGS sequence"/>
</dbReference>
<gene>
    <name evidence="1" type="ORF">M422DRAFT_39639</name>
</gene>